<dbReference type="PANTHER" id="PTHR23300:SF0">
    <property type="entry name" value="METHANETHIOL OXIDASE"/>
    <property type="match status" value="1"/>
</dbReference>
<protein>
    <submittedName>
        <fullName evidence="3">Selenium-binding</fullName>
    </submittedName>
</protein>
<dbReference type="Proteomes" id="UP000276133">
    <property type="component" value="Unassembled WGS sequence"/>
</dbReference>
<dbReference type="GO" id="GO:0008430">
    <property type="term" value="F:selenium binding"/>
    <property type="evidence" value="ECO:0007669"/>
    <property type="project" value="InterPro"/>
</dbReference>
<keyword evidence="2" id="KW-0711">Selenium</keyword>
<dbReference type="EMBL" id="REGN01001366">
    <property type="protein sequence ID" value="RNA35170.1"/>
    <property type="molecule type" value="Genomic_DNA"/>
</dbReference>
<comment type="caution">
    <text evidence="3">The sequence shown here is derived from an EMBL/GenBank/DDBJ whole genome shotgun (WGS) entry which is preliminary data.</text>
</comment>
<organism evidence="3 4">
    <name type="scientific">Brachionus plicatilis</name>
    <name type="common">Marine rotifer</name>
    <name type="synonym">Brachionus muelleri</name>
    <dbReference type="NCBI Taxonomy" id="10195"/>
    <lineage>
        <taxon>Eukaryota</taxon>
        <taxon>Metazoa</taxon>
        <taxon>Spiralia</taxon>
        <taxon>Gnathifera</taxon>
        <taxon>Rotifera</taxon>
        <taxon>Eurotatoria</taxon>
        <taxon>Monogononta</taxon>
        <taxon>Pseudotrocha</taxon>
        <taxon>Ploima</taxon>
        <taxon>Brachionidae</taxon>
        <taxon>Brachionus</taxon>
    </lineage>
</organism>
<dbReference type="SUPFAM" id="SSF75011">
    <property type="entry name" value="3-carboxy-cis,cis-mucoante lactonizing enzyme"/>
    <property type="match status" value="1"/>
</dbReference>
<dbReference type="InterPro" id="IPR008826">
    <property type="entry name" value="Se-bd"/>
</dbReference>
<evidence type="ECO:0000256" key="2">
    <source>
        <dbReference type="ARBA" id="ARBA00023266"/>
    </source>
</evidence>
<evidence type="ECO:0000313" key="3">
    <source>
        <dbReference type="EMBL" id="RNA35170.1"/>
    </source>
</evidence>
<dbReference type="OrthoDB" id="10252446at2759"/>
<keyword evidence="4" id="KW-1185">Reference proteome</keyword>
<name>A0A3M7SHW4_BRAPC</name>
<dbReference type="AlphaFoldDB" id="A0A3M7SHW4"/>
<dbReference type="Pfam" id="PF05694">
    <property type="entry name" value="SBP56"/>
    <property type="match status" value="1"/>
</dbReference>
<comment type="similarity">
    <text evidence="1">Belongs to the selenium-binding protein family.</text>
</comment>
<reference evidence="3 4" key="1">
    <citation type="journal article" date="2018" name="Sci. Rep.">
        <title>Genomic signatures of local adaptation to the degree of environmental predictability in rotifers.</title>
        <authorList>
            <person name="Franch-Gras L."/>
            <person name="Hahn C."/>
            <person name="Garcia-Roger E.M."/>
            <person name="Carmona M.J."/>
            <person name="Serra M."/>
            <person name="Gomez A."/>
        </authorList>
    </citation>
    <scope>NUCLEOTIDE SEQUENCE [LARGE SCALE GENOMIC DNA]</scope>
    <source>
        <strain evidence="3">HYR1</strain>
    </source>
</reference>
<evidence type="ECO:0000256" key="1">
    <source>
        <dbReference type="ARBA" id="ARBA00005606"/>
    </source>
</evidence>
<evidence type="ECO:0000313" key="4">
    <source>
        <dbReference type="Proteomes" id="UP000276133"/>
    </source>
</evidence>
<sequence length="455" mass="51906">MSELKCCACGPGYKSPEEAIKAEKEKIVYTVLVYCGEDKNQPDCLATVDVDPTSPTYSKVIHTLNMKYVGDELHHFGWNACSSCFDDSTKSRRFIVLPGFKSSRIYIIDTLNERKPSIHKILEPEEIKEKANFSSPHTVHCLANGKIMISFLGDKNGDAPGGYLLLNSDFEIDRKWGENEYKSIGFNYDYWYQPYHNIMVSSEWSAPSTFEPGFDLEDVKKGKYGQKLYFWDWKNEKLVKTFDLGQDGLIPLELRFMHNPKSSHGYVGAALSSAVWHWWKEGDEWKIEKVIQVDPVNLDSWPFPVPALITDLLLSMDDRFMYFSNWLHGEIHQYNIEDPHKPKLVGKIKIGGILGESCCLKNKKLSGGPQMIQLSLDGQRLYVTDSLFSSWDDQFYPDIKKDGSYMIQINCDTNNGGLSLHDSFLVDFGKLDDGPFRAHETRYPGGDCTSDIWIA</sequence>
<accession>A0A3M7SHW4</accession>
<proteinExistence type="inferred from homology"/>
<dbReference type="PANTHER" id="PTHR23300">
    <property type="entry name" value="METHANETHIOL OXIDASE"/>
    <property type="match status" value="1"/>
</dbReference>
<dbReference type="STRING" id="10195.A0A3M7SHW4"/>
<gene>
    <name evidence="3" type="ORF">BpHYR1_023975</name>
</gene>